<organism evidence="3 4">
    <name type="scientific">Parasporobacterium paucivorans DSM 15970</name>
    <dbReference type="NCBI Taxonomy" id="1122934"/>
    <lineage>
        <taxon>Bacteria</taxon>
        <taxon>Bacillati</taxon>
        <taxon>Bacillota</taxon>
        <taxon>Clostridia</taxon>
        <taxon>Lachnospirales</taxon>
        <taxon>Lachnospiraceae</taxon>
        <taxon>Parasporobacterium</taxon>
    </lineage>
</organism>
<dbReference type="RefSeq" id="WP_178138554.1">
    <property type="nucleotide sequence ID" value="NZ_FQYT01000013.1"/>
</dbReference>
<protein>
    <submittedName>
        <fullName evidence="3">Uncharacterized protein</fullName>
    </submittedName>
</protein>
<evidence type="ECO:0000256" key="1">
    <source>
        <dbReference type="SAM" id="MobiDB-lite"/>
    </source>
</evidence>
<feature type="signal peptide" evidence="2">
    <location>
        <begin position="1"/>
        <end position="29"/>
    </location>
</feature>
<proteinExistence type="predicted"/>
<dbReference type="STRING" id="1122934.SAMN02745691_01387"/>
<keyword evidence="2" id="KW-0732">Signal</keyword>
<evidence type="ECO:0000313" key="3">
    <source>
        <dbReference type="EMBL" id="SHJ13310.1"/>
    </source>
</evidence>
<feature type="region of interest" description="Disordered" evidence="1">
    <location>
        <begin position="29"/>
        <end position="50"/>
    </location>
</feature>
<dbReference type="AlphaFoldDB" id="A0A1M6GTY9"/>
<feature type="chain" id="PRO_5013064990" evidence="2">
    <location>
        <begin position="30"/>
        <end position="50"/>
    </location>
</feature>
<reference evidence="3 4" key="1">
    <citation type="submission" date="2016-11" db="EMBL/GenBank/DDBJ databases">
        <authorList>
            <person name="Jaros S."/>
            <person name="Januszkiewicz K."/>
            <person name="Wedrychowicz H."/>
        </authorList>
    </citation>
    <scope>NUCLEOTIDE SEQUENCE [LARGE SCALE GENOMIC DNA]</scope>
    <source>
        <strain evidence="3 4">DSM 15970</strain>
    </source>
</reference>
<dbReference type="EMBL" id="FQYT01000013">
    <property type="protein sequence ID" value="SHJ13310.1"/>
    <property type="molecule type" value="Genomic_DNA"/>
</dbReference>
<evidence type="ECO:0000256" key="2">
    <source>
        <dbReference type="SAM" id="SignalP"/>
    </source>
</evidence>
<evidence type="ECO:0000313" key="4">
    <source>
        <dbReference type="Proteomes" id="UP000184342"/>
    </source>
</evidence>
<name>A0A1M6GTY9_9FIRM</name>
<sequence length="50" mass="5147">MKRLRLRKSILALGLCAVIAFTPSGSIFASEPVDETGNGSVSQDIVGSPG</sequence>
<dbReference type="Proteomes" id="UP000184342">
    <property type="component" value="Unassembled WGS sequence"/>
</dbReference>
<accession>A0A1M6GTY9</accession>
<feature type="compositionally biased region" description="Polar residues" evidence="1">
    <location>
        <begin position="37"/>
        <end position="50"/>
    </location>
</feature>
<gene>
    <name evidence="3" type="ORF">SAMN02745691_01387</name>
</gene>
<keyword evidence="4" id="KW-1185">Reference proteome</keyword>